<dbReference type="PROSITE" id="PS51257">
    <property type="entry name" value="PROKAR_LIPOPROTEIN"/>
    <property type="match status" value="1"/>
</dbReference>
<evidence type="ECO:0000256" key="2">
    <source>
        <dbReference type="SAM" id="SignalP"/>
    </source>
</evidence>
<feature type="domain" description="M23ase beta-sheet core" evidence="3">
    <location>
        <begin position="395"/>
        <end position="488"/>
    </location>
</feature>
<proteinExistence type="predicted"/>
<protein>
    <submittedName>
        <fullName evidence="4">Peptidase</fullName>
    </submittedName>
</protein>
<evidence type="ECO:0000313" key="5">
    <source>
        <dbReference type="Proteomes" id="UP000234328"/>
    </source>
</evidence>
<dbReference type="GO" id="GO:0004222">
    <property type="term" value="F:metalloendopeptidase activity"/>
    <property type="evidence" value="ECO:0007669"/>
    <property type="project" value="TreeGrafter"/>
</dbReference>
<feature type="region of interest" description="Disordered" evidence="1">
    <location>
        <begin position="47"/>
        <end position="77"/>
    </location>
</feature>
<feature type="compositionally biased region" description="Polar residues" evidence="1">
    <location>
        <begin position="68"/>
        <end position="77"/>
    </location>
</feature>
<dbReference type="CDD" id="cd12797">
    <property type="entry name" value="M23_peptidase"/>
    <property type="match status" value="1"/>
</dbReference>
<dbReference type="PANTHER" id="PTHR21666">
    <property type="entry name" value="PEPTIDASE-RELATED"/>
    <property type="match status" value="1"/>
</dbReference>
<gene>
    <name evidence="4" type="ORF">CR155_18335</name>
</gene>
<feature type="compositionally biased region" description="Pro residues" evidence="1">
    <location>
        <begin position="330"/>
        <end position="340"/>
    </location>
</feature>
<dbReference type="InterPro" id="IPR016047">
    <property type="entry name" value="M23ase_b-sheet_dom"/>
</dbReference>
<keyword evidence="5" id="KW-1185">Reference proteome</keyword>
<comment type="caution">
    <text evidence="4">The sequence shown here is derived from an EMBL/GenBank/DDBJ whole genome shotgun (WGS) entry which is preliminary data.</text>
</comment>
<reference evidence="4 5" key="1">
    <citation type="submission" date="2017-10" db="EMBL/GenBank/DDBJ databases">
        <title>Two draft genome sequences of Pusillimonas sp. strains isolated from a nitrate- and radionuclide-contaminated groundwater in Russia.</title>
        <authorList>
            <person name="Grouzdev D.S."/>
            <person name="Tourova T.P."/>
            <person name="Goeva M.A."/>
            <person name="Babich T.L."/>
            <person name="Sokolova D.S."/>
            <person name="Abdullin R."/>
            <person name="Poltaraus A.B."/>
            <person name="Toshchakov S.V."/>
            <person name="Nazina T.N."/>
        </authorList>
    </citation>
    <scope>NUCLEOTIDE SEQUENCE [LARGE SCALE GENOMIC DNA]</scope>
    <source>
        <strain evidence="4 5">JR1/69-2-13</strain>
    </source>
</reference>
<dbReference type="SUPFAM" id="SSF51261">
    <property type="entry name" value="Duplicated hybrid motif"/>
    <property type="match status" value="1"/>
</dbReference>
<name>A0A2N4UBS9_9BURK</name>
<dbReference type="OrthoDB" id="9784703at2"/>
<dbReference type="AlphaFoldDB" id="A0A2N4UBS9"/>
<dbReference type="InterPro" id="IPR050570">
    <property type="entry name" value="Cell_wall_metabolism_enzyme"/>
</dbReference>
<evidence type="ECO:0000259" key="3">
    <source>
        <dbReference type="Pfam" id="PF01551"/>
    </source>
</evidence>
<evidence type="ECO:0000256" key="1">
    <source>
        <dbReference type="SAM" id="MobiDB-lite"/>
    </source>
</evidence>
<dbReference type="EMBL" id="PDNV01000013">
    <property type="protein sequence ID" value="PLC52457.1"/>
    <property type="molecule type" value="Genomic_DNA"/>
</dbReference>
<dbReference type="Gene3D" id="2.70.70.10">
    <property type="entry name" value="Glucose Permease (Domain IIA)"/>
    <property type="match status" value="1"/>
</dbReference>
<feature type="signal peptide" evidence="2">
    <location>
        <begin position="1"/>
        <end position="19"/>
    </location>
</feature>
<keyword evidence="2" id="KW-0732">Signal</keyword>
<sequence length="494" mass="54518">MRRAFGSVVLALWAGIACSAEPTLAQKQAEARKQQSELRARIQALQKEIDSQESSRRDAANDLKESESAISSTNRQLTELAGRQDRVELELKKLATQIAKQKKQLGTRQQELGDQLRAQYASGLSPWTALLSGDDPQTIGRDLSYLGYISKAQAEAVRAVRQALDELAVLQASSEAHQKELVRLEKDTAKQKEALEEQKTEREKVLERISGALKEQRNQAERLQRNDQRLGDLVEGLEKAIARQAEEARLAEEKRKADEARKAEQVRQAALERRRELERARATARKAEQDARAAQERARRLQDEKEAERARLQVERARAEARAAEEAAARPPPKPTPPPENLGTESIKGSAPGIAQPQLAPPGGFSGLKRGAPYPVRSSDVLGRFGAERPEGGLWRGIVLRSPEGTKVRVIAPGRVVYANWLGGFGNLIIVDHGAKYLSVYGHNQSLLKRVGDIVDTGDTIATVGATGGQVDSGLYFEIRHQGTPVNPLLWLRQ</sequence>
<dbReference type="FunFam" id="2.70.70.10:FF:000003">
    <property type="entry name" value="Murein hydrolase activator EnvC"/>
    <property type="match status" value="1"/>
</dbReference>
<dbReference type="Gene3D" id="6.10.250.3150">
    <property type="match status" value="1"/>
</dbReference>
<dbReference type="Pfam" id="PF01551">
    <property type="entry name" value="Peptidase_M23"/>
    <property type="match status" value="1"/>
</dbReference>
<feature type="region of interest" description="Disordered" evidence="1">
    <location>
        <begin position="277"/>
        <end position="371"/>
    </location>
</feature>
<feature type="compositionally biased region" description="Basic and acidic residues" evidence="1">
    <location>
        <begin position="47"/>
        <end position="67"/>
    </location>
</feature>
<dbReference type="Proteomes" id="UP000234328">
    <property type="component" value="Unassembled WGS sequence"/>
</dbReference>
<accession>A0A2N4UBS9</accession>
<organism evidence="4 5">
    <name type="scientific">Pollutimonas nitritireducens</name>
    <dbReference type="NCBI Taxonomy" id="2045209"/>
    <lineage>
        <taxon>Bacteria</taxon>
        <taxon>Pseudomonadati</taxon>
        <taxon>Pseudomonadota</taxon>
        <taxon>Betaproteobacteria</taxon>
        <taxon>Burkholderiales</taxon>
        <taxon>Alcaligenaceae</taxon>
        <taxon>Pollutimonas</taxon>
    </lineage>
</organism>
<feature type="compositionally biased region" description="Basic and acidic residues" evidence="1">
    <location>
        <begin position="277"/>
        <end position="328"/>
    </location>
</feature>
<dbReference type="RefSeq" id="WP_102071476.1">
    <property type="nucleotide sequence ID" value="NZ_PDNV01000013.1"/>
</dbReference>
<evidence type="ECO:0000313" key="4">
    <source>
        <dbReference type="EMBL" id="PLC52457.1"/>
    </source>
</evidence>
<dbReference type="InterPro" id="IPR011055">
    <property type="entry name" value="Dup_hybrid_motif"/>
</dbReference>
<dbReference type="PANTHER" id="PTHR21666:SF270">
    <property type="entry name" value="MUREIN HYDROLASE ACTIVATOR ENVC"/>
    <property type="match status" value="1"/>
</dbReference>
<feature type="chain" id="PRO_5014600309" evidence="2">
    <location>
        <begin position="20"/>
        <end position="494"/>
    </location>
</feature>